<dbReference type="EMBL" id="CZAL01000016">
    <property type="protein sequence ID" value="CUP76843.1"/>
    <property type="molecule type" value="Genomic_DNA"/>
</dbReference>
<evidence type="ECO:0000313" key="4">
    <source>
        <dbReference type="Proteomes" id="UP000095709"/>
    </source>
</evidence>
<organism evidence="2 4">
    <name type="scientific">Fusicatenibacter saccharivorans</name>
    <dbReference type="NCBI Taxonomy" id="1150298"/>
    <lineage>
        <taxon>Bacteria</taxon>
        <taxon>Bacillati</taxon>
        <taxon>Bacillota</taxon>
        <taxon>Clostridia</taxon>
        <taxon>Lachnospirales</taxon>
        <taxon>Lachnospiraceae</taxon>
        <taxon>Fusicatenibacter</taxon>
    </lineage>
</organism>
<dbReference type="AlphaFoldDB" id="A0A174QU86"/>
<reference evidence="2 4" key="1">
    <citation type="submission" date="2015-09" db="EMBL/GenBank/DDBJ databases">
        <authorList>
            <consortium name="Pathogen Informatics"/>
        </authorList>
    </citation>
    <scope>NUCLEOTIDE SEQUENCE [LARGE SCALE GENOMIC DNA]</scope>
    <source>
        <strain evidence="2 4">2789STDY5834885</strain>
    </source>
</reference>
<reference evidence="3" key="2">
    <citation type="submission" date="2021-02" db="EMBL/GenBank/DDBJ databases">
        <title>Metagenome-assembled genomes from human diarrheal sample B26.</title>
        <authorList>
            <person name="Ateba T.P."/>
            <person name="Alayande K.A."/>
            <person name="Mwanza M."/>
        </authorList>
    </citation>
    <scope>NUCLEOTIDE SEQUENCE</scope>
    <source>
        <strain evidence="3">06WH</strain>
    </source>
</reference>
<dbReference type="Proteomes" id="UP000737612">
    <property type="component" value="Unassembled WGS sequence"/>
</dbReference>
<dbReference type="PROSITE" id="PS50943">
    <property type="entry name" value="HTH_CROC1"/>
    <property type="match status" value="1"/>
</dbReference>
<protein>
    <submittedName>
        <fullName evidence="3">Helix-turn-helix transcriptional regulator</fullName>
    </submittedName>
</protein>
<gene>
    <name evidence="2" type="ORF">ERS852498_02777</name>
    <name evidence="3" type="ORF">JTJ23_03175</name>
</gene>
<evidence type="ECO:0000259" key="1">
    <source>
        <dbReference type="PROSITE" id="PS50943"/>
    </source>
</evidence>
<dbReference type="Pfam" id="PF13443">
    <property type="entry name" value="HTH_26"/>
    <property type="match status" value="1"/>
</dbReference>
<dbReference type="RefSeq" id="WP_055267624.1">
    <property type="nucleotide sequence ID" value="NZ_CZAL01000016.1"/>
</dbReference>
<dbReference type="Gene3D" id="1.10.260.40">
    <property type="entry name" value="lambda repressor-like DNA-binding domains"/>
    <property type="match status" value="1"/>
</dbReference>
<dbReference type="CDD" id="cd00093">
    <property type="entry name" value="HTH_XRE"/>
    <property type="match status" value="1"/>
</dbReference>
<evidence type="ECO:0000313" key="2">
    <source>
        <dbReference type="EMBL" id="CUP76843.1"/>
    </source>
</evidence>
<accession>A0A174QU86</accession>
<dbReference type="InterPro" id="IPR001387">
    <property type="entry name" value="Cro/C1-type_HTH"/>
</dbReference>
<sequence>MFYENLKRICDEKGTTVTAVLKALNLSTGSTGKWKAGSVPSLEAVEKIAAYLGVSIDDFSDVMIDYYKTHGKKLESVYGIDEEWAGIISSIPVERQELCKDFLRTHMSAPDKFLEKKRG</sequence>
<dbReference type="SUPFAM" id="SSF47413">
    <property type="entry name" value="lambda repressor-like DNA-binding domains"/>
    <property type="match status" value="1"/>
</dbReference>
<feature type="domain" description="HTH cro/C1-type" evidence="1">
    <location>
        <begin position="6"/>
        <end position="59"/>
    </location>
</feature>
<dbReference type="GO" id="GO:0003677">
    <property type="term" value="F:DNA binding"/>
    <property type="evidence" value="ECO:0007669"/>
    <property type="project" value="InterPro"/>
</dbReference>
<proteinExistence type="predicted"/>
<name>A0A174QU86_9FIRM</name>
<dbReference type="EMBL" id="JAFHBD010000009">
    <property type="protein sequence ID" value="MBN2952606.1"/>
    <property type="molecule type" value="Genomic_DNA"/>
</dbReference>
<dbReference type="SMART" id="SM00530">
    <property type="entry name" value="HTH_XRE"/>
    <property type="match status" value="1"/>
</dbReference>
<dbReference type="InterPro" id="IPR010982">
    <property type="entry name" value="Lambda_DNA-bd_dom_sf"/>
</dbReference>
<evidence type="ECO:0000313" key="3">
    <source>
        <dbReference type="EMBL" id="MBN2952606.1"/>
    </source>
</evidence>
<dbReference type="Proteomes" id="UP000095709">
    <property type="component" value="Unassembled WGS sequence"/>
</dbReference>